<dbReference type="InterPro" id="IPR001223">
    <property type="entry name" value="Glyco_hydro18_cat"/>
</dbReference>
<dbReference type="InterPro" id="IPR036582">
    <property type="entry name" value="Mao_N_sf"/>
</dbReference>
<keyword evidence="1" id="KW-0732">Signal</keyword>
<gene>
    <name evidence="3" type="ORF">PBLR_15686</name>
</gene>
<dbReference type="SMART" id="SM00636">
    <property type="entry name" value="Glyco_18"/>
    <property type="match status" value="1"/>
</dbReference>
<dbReference type="Pfam" id="PF00704">
    <property type="entry name" value="Glyco_hydro_18"/>
    <property type="match status" value="1"/>
</dbReference>
<dbReference type="SUPFAM" id="SSF51445">
    <property type="entry name" value="(Trans)glycosidases"/>
    <property type="match status" value="1"/>
</dbReference>
<reference evidence="4" key="1">
    <citation type="submission" date="2018-08" db="EMBL/GenBank/DDBJ databases">
        <authorList>
            <person name="Chevrot R."/>
        </authorList>
    </citation>
    <scope>NUCLEOTIDE SEQUENCE [LARGE SCALE GENOMIC DNA]</scope>
</reference>
<dbReference type="InterPro" id="IPR012854">
    <property type="entry name" value="Cu_amine_oxidase-like_N"/>
</dbReference>
<evidence type="ECO:0000313" key="4">
    <source>
        <dbReference type="Proteomes" id="UP000304148"/>
    </source>
</evidence>
<feature type="domain" description="GH18" evidence="2">
    <location>
        <begin position="135"/>
        <end position="417"/>
    </location>
</feature>
<dbReference type="AlphaFoldDB" id="A0A383RLS6"/>
<evidence type="ECO:0000259" key="2">
    <source>
        <dbReference type="PROSITE" id="PS51910"/>
    </source>
</evidence>
<dbReference type="GO" id="GO:0005975">
    <property type="term" value="P:carbohydrate metabolic process"/>
    <property type="evidence" value="ECO:0007669"/>
    <property type="project" value="InterPro"/>
</dbReference>
<organism evidence="3 4">
    <name type="scientific">Paenibacillus alvei</name>
    <name type="common">Bacillus alvei</name>
    <dbReference type="NCBI Taxonomy" id="44250"/>
    <lineage>
        <taxon>Bacteria</taxon>
        <taxon>Bacillati</taxon>
        <taxon>Bacillota</taxon>
        <taxon>Bacilli</taxon>
        <taxon>Bacillales</taxon>
        <taxon>Paenibacillaceae</taxon>
        <taxon>Paenibacillus</taxon>
    </lineage>
</organism>
<sequence length="423" mass="46519">MKKRFLICSLLSMLLTSTLLLPQQAGIAEAAGNSQSMKTKIMLDNYPLDFQSEPIIVQGNTMVPFRGIAEALGIEVLWNAKDKTVTANQMAADGKKVVVLQLNQKTAKVNGQAVQLSAAPFARTGTTYIPLSFFSKQFGARVSWNQKTKVVSLQSPPKKMYSMAFYAVKAFGERQYIPQFDTVGFGWARLQEDGTITTSGKDFYWPQAAGEITPEGIVDQAKQEATSPYLMVFASDRKNELTKMLEDSALRDKAIADIVQLATDKNFSGIVLDFEGLGLSGDIGKAKRDYNEFVTRLAKESKAANLKLSLALHPLNGAYRGYDYKTLATVADDLIIMAYEYTGKKAPEPLDKVNESIKLALKEVPKEKLVLGISTWSENEKTISSVIGLAKRHQLKGTALWRLGLIGEASKAQIDKNVIPLKS</sequence>
<evidence type="ECO:0000313" key="3">
    <source>
        <dbReference type="EMBL" id="SYX87256.1"/>
    </source>
</evidence>
<dbReference type="Proteomes" id="UP000304148">
    <property type="component" value="Chromosome"/>
</dbReference>
<evidence type="ECO:0000256" key="1">
    <source>
        <dbReference type="SAM" id="SignalP"/>
    </source>
</evidence>
<proteinExistence type="predicted"/>
<protein>
    <submittedName>
        <fullName evidence="3">Copper amine oxidase domain-containing protein</fullName>
    </submittedName>
</protein>
<name>A0A383RLS6_PAEAL</name>
<dbReference type="PROSITE" id="PS51910">
    <property type="entry name" value="GH18_2"/>
    <property type="match status" value="1"/>
</dbReference>
<feature type="signal peptide" evidence="1">
    <location>
        <begin position="1"/>
        <end position="30"/>
    </location>
</feature>
<accession>A0A383RLS6</accession>
<dbReference type="Gene3D" id="3.20.20.80">
    <property type="entry name" value="Glycosidases"/>
    <property type="match status" value="1"/>
</dbReference>
<dbReference type="EMBL" id="LS992241">
    <property type="protein sequence ID" value="SYX87256.1"/>
    <property type="molecule type" value="Genomic_DNA"/>
</dbReference>
<dbReference type="Gene3D" id="3.30.457.10">
    <property type="entry name" value="Copper amine oxidase-like, N-terminal domain"/>
    <property type="match status" value="1"/>
</dbReference>
<dbReference type="InterPro" id="IPR011583">
    <property type="entry name" value="Chitinase_II/V-like_cat"/>
</dbReference>
<dbReference type="InterPro" id="IPR017853">
    <property type="entry name" value="GH"/>
</dbReference>
<dbReference type="GO" id="GO:0008061">
    <property type="term" value="F:chitin binding"/>
    <property type="evidence" value="ECO:0007669"/>
    <property type="project" value="InterPro"/>
</dbReference>
<dbReference type="Pfam" id="PF07833">
    <property type="entry name" value="Cu_amine_oxidN1"/>
    <property type="match status" value="1"/>
</dbReference>
<dbReference type="PANTHER" id="PTHR46066:SF2">
    <property type="entry name" value="CHITINASE DOMAIN-CONTAINING PROTEIN 1"/>
    <property type="match status" value="1"/>
</dbReference>
<dbReference type="SUPFAM" id="SSF55383">
    <property type="entry name" value="Copper amine oxidase, domain N"/>
    <property type="match status" value="1"/>
</dbReference>
<dbReference type="PANTHER" id="PTHR46066">
    <property type="entry name" value="CHITINASE DOMAIN-CONTAINING PROTEIN 1 FAMILY MEMBER"/>
    <property type="match status" value="1"/>
</dbReference>
<feature type="chain" id="PRO_5016698612" evidence="1">
    <location>
        <begin position="31"/>
        <end position="423"/>
    </location>
</feature>